<dbReference type="AlphaFoldDB" id="A0A183SP43"/>
<gene>
    <name evidence="1" type="ORF">SSLN_LOCUS5991</name>
</gene>
<keyword evidence="2" id="KW-1185">Reference proteome</keyword>
<proteinExistence type="predicted"/>
<evidence type="ECO:0000313" key="2">
    <source>
        <dbReference type="Proteomes" id="UP000275846"/>
    </source>
</evidence>
<reference evidence="3" key="1">
    <citation type="submission" date="2016-06" db="UniProtKB">
        <authorList>
            <consortium name="WormBaseParasite"/>
        </authorList>
    </citation>
    <scope>IDENTIFICATION</scope>
</reference>
<name>A0A183SP43_SCHSO</name>
<dbReference type="Proteomes" id="UP000275846">
    <property type="component" value="Unassembled WGS sequence"/>
</dbReference>
<sequence>MAQFRDTGDRLGVIQKGIPPLIQGWREILRADSISVLEGDEALFNNLTRVNDELLLGIQNYQQATEKLHLPHDETKPYLGEDEAMIDLSVGTWDHQHVLFVSPPDETITHQLTVPRMGVLQVAFFQIRH</sequence>
<organism evidence="3">
    <name type="scientific">Schistocephalus solidus</name>
    <name type="common">Tapeworm</name>
    <dbReference type="NCBI Taxonomy" id="70667"/>
    <lineage>
        <taxon>Eukaryota</taxon>
        <taxon>Metazoa</taxon>
        <taxon>Spiralia</taxon>
        <taxon>Lophotrochozoa</taxon>
        <taxon>Platyhelminthes</taxon>
        <taxon>Cestoda</taxon>
        <taxon>Eucestoda</taxon>
        <taxon>Diphyllobothriidea</taxon>
        <taxon>Diphyllobothriidae</taxon>
        <taxon>Schistocephalus</taxon>
    </lineage>
</organism>
<protein>
    <submittedName>
        <fullName evidence="3">Histidine kinase</fullName>
    </submittedName>
</protein>
<dbReference type="WBParaSite" id="SSLN_0000618401-mRNA-1">
    <property type="protein sequence ID" value="SSLN_0000618401-mRNA-1"/>
    <property type="gene ID" value="SSLN_0000618401"/>
</dbReference>
<accession>A0A183SP43</accession>
<reference evidence="1 2" key="2">
    <citation type="submission" date="2018-11" db="EMBL/GenBank/DDBJ databases">
        <authorList>
            <consortium name="Pathogen Informatics"/>
        </authorList>
    </citation>
    <scope>NUCLEOTIDE SEQUENCE [LARGE SCALE GENOMIC DNA]</scope>
    <source>
        <strain evidence="1 2">NST_G2</strain>
    </source>
</reference>
<evidence type="ECO:0000313" key="1">
    <source>
        <dbReference type="EMBL" id="VDL92376.1"/>
    </source>
</evidence>
<dbReference type="OrthoDB" id="10650311at2759"/>
<dbReference type="EMBL" id="UYSU01033492">
    <property type="protein sequence ID" value="VDL92376.1"/>
    <property type="molecule type" value="Genomic_DNA"/>
</dbReference>
<evidence type="ECO:0000313" key="3">
    <source>
        <dbReference type="WBParaSite" id="SSLN_0000618401-mRNA-1"/>
    </source>
</evidence>